<dbReference type="Proteomes" id="UP000747074">
    <property type="component" value="Unassembled WGS sequence"/>
</dbReference>
<evidence type="ECO:0000256" key="3">
    <source>
        <dbReference type="ARBA" id="ARBA00022670"/>
    </source>
</evidence>
<dbReference type="InterPro" id="IPR050626">
    <property type="entry name" value="Peptidase_M16"/>
</dbReference>
<proteinExistence type="inferred from homology"/>
<feature type="domain" description="Peptidase M16 C-terminal" evidence="10">
    <location>
        <begin position="684"/>
        <end position="862"/>
    </location>
</feature>
<dbReference type="GO" id="GO:0006508">
    <property type="term" value="P:proteolysis"/>
    <property type="evidence" value="ECO:0007669"/>
    <property type="project" value="UniProtKB-KW"/>
</dbReference>
<feature type="domain" description="Peptidase M16 N-terminal" evidence="9">
    <location>
        <begin position="44"/>
        <end position="169"/>
    </location>
</feature>
<dbReference type="SUPFAM" id="SSF63411">
    <property type="entry name" value="LuxS/MPP-like metallohydrolase"/>
    <property type="match status" value="4"/>
</dbReference>
<dbReference type="Gene3D" id="3.30.830.10">
    <property type="entry name" value="Metalloenzyme, LuxS/M16 peptidase-like"/>
    <property type="match status" value="4"/>
</dbReference>
<dbReference type="PANTHER" id="PTHR43690:SF17">
    <property type="entry name" value="PROTEIN YHJJ"/>
    <property type="match status" value="1"/>
</dbReference>
<sequence>MVVLLGGTTMNMLARQQVFHSEKKVNLPPNTVEGTLANGLHYLILPNEAPVHTTEFRLVMRIGSVQESEKQKGAAHFLEHMSFAGSKHFPGRGMVDYLETLGMKFGRDINAVTGYDRTIFMLTVPMDKTDDKVSGKTLLILKDWLSGITFDEERTKKERGVILEELRGYDLGDDFYALKIGKNHFTERMPLGSSEDIRNIDRKTLIEFYQQWYSPEMATVVVVGNIDPVSIEKQIKEMFSSIPRKEIKGYHTYPLTYDPGVALYEIGDNLERSSELELMIPHLCVVGNTIESIYQKELGALLIRAISNRLKHRNIRCNVSDAWFLSDKNHFVFAFSGADKDNLLQQVSELSNEMESIRKNGFKQEEMEDAINEHVKHLKVDNSIQLSSKWCDDFVDYVISGDRYIQSDSEMEQLAGKIRATESTALQQLLSEWLSYKKQALLVAYRNNAGKQNSLQKEEVVQAWDKGAESPFKDFEYVQKDSGEEKVVTPVCLAESHPFKASDIVGEKNYPDLNVTEVTLKNGLRVFLRPTNDENQSIFVTAFGRGGTADLSDADYPLYEGTGGYMEMGGVACVPYDTLSSFMQQEEISMNIAISNYWHDIMGMSPADKAKELFNLMYEKMYRPELCYEDFEEIRKDEIERFGKETVLEQMMKRASDRMLTNRLDSLMGNTVSRPPLTKKDLEKLDLDQIANYHRSLYSNPSQMTFVVTGKFDTDSIKQLLASTFGRIPEANTTAYINKPFKLPGKTYIEEFPNDNDTQTIFDYVFYGNYQPSLKNSLMLKLMRDILQNRLLSVLREGENIVYSPYASLFYNGLPQQVFYFDLSASVDFKNTEKVENLIKQIIKELRTNKVDEDELEALKKSFLVTKRKVLSDEASAEWRTNLVNLLKNGESVADFEQYERCLNSISAVDIQRAFRNLMNPDKFVLLYIGKHQKYE</sequence>
<keyword evidence="3" id="KW-0645">Protease</keyword>
<dbReference type="AlphaFoldDB" id="A0A921LGZ4"/>
<reference evidence="11" key="1">
    <citation type="journal article" date="2021" name="PeerJ">
        <title>Extensive microbial diversity within the chicken gut microbiome revealed by metagenomics and culture.</title>
        <authorList>
            <person name="Gilroy R."/>
            <person name="Ravi A."/>
            <person name="Getino M."/>
            <person name="Pursley I."/>
            <person name="Horton D.L."/>
            <person name="Alikhan N.F."/>
            <person name="Baker D."/>
            <person name="Gharbi K."/>
            <person name="Hall N."/>
            <person name="Watson M."/>
            <person name="Adriaenssens E.M."/>
            <person name="Foster-Nyarko E."/>
            <person name="Jarju S."/>
            <person name="Secka A."/>
            <person name="Antonio M."/>
            <person name="Oren A."/>
            <person name="Chaudhuri R.R."/>
            <person name="La Ragione R."/>
            <person name="Hildebrand F."/>
            <person name="Pallen M.J."/>
        </authorList>
    </citation>
    <scope>NUCLEOTIDE SEQUENCE</scope>
    <source>
        <strain evidence="11">CHK154-13316</strain>
    </source>
</reference>
<keyword evidence="4" id="KW-0479">Metal-binding</keyword>
<dbReference type="InterPro" id="IPR011765">
    <property type="entry name" value="Pept_M16_N"/>
</dbReference>
<evidence type="ECO:0000313" key="12">
    <source>
        <dbReference type="Proteomes" id="UP000747074"/>
    </source>
</evidence>
<evidence type="ECO:0000313" key="11">
    <source>
        <dbReference type="EMBL" id="HJG11916.1"/>
    </source>
</evidence>
<evidence type="ECO:0000256" key="2">
    <source>
        <dbReference type="ARBA" id="ARBA00007261"/>
    </source>
</evidence>
<dbReference type="PROSITE" id="PS00143">
    <property type="entry name" value="INSULINASE"/>
    <property type="match status" value="1"/>
</dbReference>
<accession>A0A921LGZ4</accession>
<organism evidence="11 12">
    <name type="scientific">Bacteroides xylanisolvens</name>
    <dbReference type="NCBI Taxonomy" id="371601"/>
    <lineage>
        <taxon>Bacteria</taxon>
        <taxon>Pseudomonadati</taxon>
        <taxon>Bacteroidota</taxon>
        <taxon>Bacteroidia</taxon>
        <taxon>Bacteroidales</taxon>
        <taxon>Bacteroidaceae</taxon>
        <taxon>Bacteroides</taxon>
    </lineage>
</organism>
<evidence type="ECO:0000256" key="5">
    <source>
        <dbReference type="ARBA" id="ARBA00022801"/>
    </source>
</evidence>
<protein>
    <submittedName>
        <fullName evidence="11">Insulinase family protein</fullName>
    </submittedName>
</protein>
<evidence type="ECO:0000256" key="8">
    <source>
        <dbReference type="RuleBase" id="RU004447"/>
    </source>
</evidence>
<evidence type="ECO:0000256" key="4">
    <source>
        <dbReference type="ARBA" id="ARBA00022723"/>
    </source>
</evidence>
<keyword evidence="6" id="KW-0862">Zinc</keyword>
<dbReference type="InterPro" id="IPR011249">
    <property type="entry name" value="Metalloenz_LuxS/M16"/>
</dbReference>
<keyword evidence="7" id="KW-0482">Metalloprotease</keyword>
<dbReference type="InterPro" id="IPR001431">
    <property type="entry name" value="Pept_M16_Zn_BS"/>
</dbReference>
<evidence type="ECO:0000256" key="1">
    <source>
        <dbReference type="ARBA" id="ARBA00001947"/>
    </source>
</evidence>
<comment type="caution">
    <text evidence="11">The sequence shown here is derived from an EMBL/GenBank/DDBJ whole genome shotgun (WGS) entry which is preliminary data.</text>
</comment>
<evidence type="ECO:0000259" key="10">
    <source>
        <dbReference type="Pfam" id="PF05193"/>
    </source>
</evidence>
<dbReference type="GO" id="GO:0004222">
    <property type="term" value="F:metalloendopeptidase activity"/>
    <property type="evidence" value="ECO:0007669"/>
    <property type="project" value="InterPro"/>
</dbReference>
<dbReference type="Pfam" id="PF05193">
    <property type="entry name" value="Peptidase_M16_C"/>
    <property type="match status" value="2"/>
</dbReference>
<name>A0A921LGZ4_9BACE</name>
<evidence type="ECO:0000256" key="6">
    <source>
        <dbReference type="ARBA" id="ARBA00022833"/>
    </source>
</evidence>
<dbReference type="Pfam" id="PF00675">
    <property type="entry name" value="Peptidase_M16"/>
    <property type="match status" value="1"/>
</dbReference>
<keyword evidence="5" id="KW-0378">Hydrolase</keyword>
<comment type="similarity">
    <text evidence="2 8">Belongs to the peptidase M16 family.</text>
</comment>
<dbReference type="GO" id="GO:0046872">
    <property type="term" value="F:metal ion binding"/>
    <property type="evidence" value="ECO:0007669"/>
    <property type="project" value="UniProtKB-KW"/>
</dbReference>
<evidence type="ECO:0000256" key="7">
    <source>
        <dbReference type="ARBA" id="ARBA00023049"/>
    </source>
</evidence>
<gene>
    <name evidence="11" type="ORF">K8V07_08305</name>
</gene>
<feature type="domain" description="Peptidase M16 C-terminal" evidence="10">
    <location>
        <begin position="199"/>
        <end position="372"/>
    </location>
</feature>
<comment type="cofactor">
    <cofactor evidence="1">
        <name>Zn(2+)</name>
        <dbReference type="ChEBI" id="CHEBI:29105"/>
    </cofactor>
</comment>
<dbReference type="EMBL" id="DYVL01000102">
    <property type="protein sequence ID" value="HJG11916.1"/>
    <property type="molecule type" value="Genomic_DNA"/>
</dbReference>
<dbReference type="InterPro" id="IPR007863">
    <property type="entry name" value="Peptidase_M16_C"/>
</dbReference>
<reference evidence="11" key="2">
    <citation type="submission" date="2021-09" db="EMBL/GenBank/DDBJ databases">
        <authorList>
            <person name="Gilroy R."/>
        </authorList>
    </citation>
    <scope>NUCLEOTIDE SEQUENCE</scope>
    <source>
        <strain evidence="11">CHK154-13316</strain>
    </source>
</reference>
<dbReference type="PANTHER" id="PTHR43690">
    <property type="entry name" value="NARDILYSIN"/>
    <property type="match status" value="1"/>
</dbReference>
<evidence type="ECO:0000259" key="9">
    <source>
        <dbReference type="Pfam" id="PF00675"/>
    </source>
</evidence>